<protein>
    <submittedName>
        <fullName evidence="1">Uncharacterized protein</fullName>
    </submittedName>
</protein>
<dbReference type="Proteomes" id="UP001057402">
    <property type="component" value="Chromosome 4"/>
</dbReference>
<dbReference type="EMBL" id="CM042883">
    <property type="protein sequence ID" value="KAI4376632.1"/>
    <property type="molecule type" value="Genomic_DNA"/>
</dbReference>
<accession>A0ACB9RC82</accession>
<keyword evidence="2" id="KW-1185">Reference proteome</keyword>
<sequence length="377" mass="42085">MAIVEDSRAAACELLFEEVSASSISILQLDLSSASSETIKGYKLWYGKSGERVQSQEPARVFPRDQRRIRTSNLQPCTDYVFHVVSYSKAGDFAHSEVKCFTRSLEVVGKVRNVDCGKNRASVKGNDLCSVNIEPKSGVWASVCPGFKVRDLRIVLHLASSQEHGCLEGFCCVETPKCCGVRPEHDGSVRIDDLRSVPHELDLNVATVPDLNEEVVPPFEYSRDDDNGRSLARAVEADDNAASHDMEKQKAAGSNRIDPQTDVIRKRTASTKDEVHDSDSTLISGSPSNLSGCLDENFEYCVKIIPFLECKGHINQEFMLKFLTWFSLRSTEQERWVVNTFVQNMIDDPNSLSGQLIDIFSDAVSSKRQRNDFFSKL</sequence>
<proteinExistence type="predicted"/>
<organism evidence="1 2">
    <name type="scientific">Melastoma candidum</name>
    <dbReference type="NCBI Taxonomy" id="119954"/>
    <lineage>
        <taxon>Eukaryota</taxon>
        <taxon>Viridiplantae</taxon>
        <taxon>Streptophyta</taxon>
        <taxon>Embryophyta</taxon>
        <taxon>Tracheophyta</taxon>
        <taxon>Spermatophyta</taxon>
        <taxon>Magnoliopsida</taxon>
        <taxon>eudicotyledons</taxon>
        <taxon>Gunneridae</taxon>
        <taxon>Pentapetalae</taxon>
        <taxon>rosids</taxon>
        <taxon>malvids</taxon>
        <taxon>Myrtales</taxon>
        <taxon>Melastomataceae</taxon>
        <taxon>Melastomatoideae</taxon>
        <taxon>Melastomateae</taxon>
        <taxon>Melastoma</taxon>
    </lineage>
</organism>
<name>A0ACB9RC82_9MYRT</name>
<reference evidence="2" key="1">
    <citation type="journal article" date="2023" name="Front. Plant Sci.">
        <title>Chromosomal-level genome assembly of Melastoma candidum provides insights into trichome evolution.</title>
        <authorList>
            <person name="Zhong Y."/>
            <person name="Wu W."/>
            <person name="Sun C."/>
            <person name="Zou P."/>
            <person name="Liu Y."/>
            <person name="Dai S."/>
            <person name="Zhou R."/>
        </authorList>
    </citation>
    <scope>NUCLEOTIDE SEQUENCE [LARGE SCALE GENOMIC DNA]</scope>
</reference>
<comment type="caution">
    <text evidence="1">The sequence shown here is derived from an EMBL/GenBank/DDBJ whole genome shotgun (WGS) entry which is preliminary data.</text>
</comment>
<evidence type="ECO:0000313" key="2">
    <source>
        <dbReference type="Proteomes" id="UP001057402"/>
    </source>
</evidence>
<gene>
    <name evidence="1" type="ORF">MLD38_014373</name>
</gene>
<evidence type="ECO:0000313" key="1">
    <source>
        <dbReference type="EMBL" id="KAI4376632.1"/>
    </source>
</evidence>